<dbReference type="InterPro" id="IPR012334">
    <property type="entry name" value="Pectin_lyas_fold"/>
</dbReference>
<evidence type="ECO:0000313" key="6">
    <source>
        <dbReference type="Proteomes" id="UP001240777"/>
    </source>
</evidence>
<dbReference type="NCBIfam" id="TIGR01901">
    <property type="entry name" value="adhes_NPXG"/>
    <property type="match status" value="1"/>
</dbReference>
<feature type="compositionally biased region" description="Low complexity" evidence="1">
    <location>
        <begin position="2043"/>
        <end position="2054"/>
    </location>
</feature>
<dbReference type="Proteomes" id="UP001240777">
    <property type="component" value="Unassembled WGS sequence"/>
</dbReference>
<dbReference type="RefSeq" id="WP_305516529.1">
    <property type="nucleotide sequence ID" value="NZ_JAUPEV010000002.1"/>
</dbReference>
<accession>A0AA90PJY8</accession>
<reference evidence="4 6" key="1">
    <citation type="submission" date="2023-07" db="EMBL/GenBank/DDBJ databases">
        <title>Unpublished Manusciprt.</title>
        <authorList>
            <person name="Aydin F."/>
            <person name="Tarhane S."/>
            <person name="Saticioglu I.B."/>
            <person name="Karakaya E."/>
            <person name="Abay S."/>
            <person name="Guran O."/>
            <person name="Bozkurt E."/>
            <person name="Uzum N."/>
            <person name="Olgun K."/>
            <person name="Jablonski D."/>
        </authorList>
    </citation>
    <scope>NUCLEOTIDE SEQUENCE</scope>
    <source>
        <strain evidence="6">faydin-H75</strain>
        <strain evidence="4">Faydin-H76</strain>
    </source>
</reference>
<dbReference type="Pfam" id="PF05860">
    <property type="entry name" value="TPS"/>
    <property type="match status" value="1"/>
</dbReference>
<dbReference type="Gene3D" id="2.160.20.10">
    <property type="entry name" value="Single-stranded right-handed beta-helix, Pectin lyase-like"/>
    <property type="match status" value="1"/>
</dbReference>
<dbReference type="InterPro" id="IPR008638">
    <property type="entry name" value="FhaB/CdiA-like_TPS"/>
</dbReference>
<evidence type="ECO:0000313" key="3">
    <source>
        <dbReference type="EMBL" id="MDO7252687.1"/>
    </source>
</evidence>
<feature type="region of interest" description="Disordered" evidence="1">
    <location>
        <begin position="2205"/>
        <end position="2230"/>
    </location>
</feature>
<feature type="region of interest" description="Disordered" evidence="1">
    <location>
        <begin position="2024"/>
        <end position="2059"/>
    </location>
</feature>
<evidence type="ECO:0000256" key="1">
    <source>
        <dbReference type="SAM" id="MobiDB-lite"/>
    </source>
</evidence>
<name>A0AA90PJY8_9HELI</name>
<reference evidence="3 5" key="3">
    <citation type="journal article" date="2024" name="Syst. Appl. Microbiol.">
        <title>Helicobacter cappadocius sp. nov., from lizards: The first psychrotrophic Helicobacter species.</title>
        <authorList>
            <person name="Aydin F."/>
            <person name="Tarhane S."/>
            <person name="Karakaya E."/>
            <person name="Abay S."/>
            <person name="Kayman T."/>
            <person name="Guran O."/>
            <person name="Bozkurt E."/>
            <person name="Uzum N."/>
            <person name="Avci A."/>
            <person name="Olgun K."/>
            <person name="Jablonski D."/>
            <person name="Guran C."/>
            <person name="Burcin Saticioglu I."/>
        </authorList>
    </citation>
    <scope>NUCLEOTIDE SEQUENCE [LARGE SCALE GENOMIC DNA]</scope>
    <source>
        <strain evidence="3">Faydin-H75</strain>
        <strain evidence="5">faydin-H76</strain>
    </source>
</reference>
<comment type="caution">
    <text evidence="4">The sequence shown here is derived from an EMBL/GenBank/DDBJ whole genome shotgun (WGS) entry which is preliminary data.</text>
</comment>
<proteinExistence type="predicted"/>
<dbReference type="GO" id="GO:0003723">
    <property type="term" value="F:RNA binding"/>
    <property type="evidence" value="ECO:0007669"/>
    <property type="project" value="InterPro"/>
</dbReference>
<dbReference type="Proteomes" id="UP001177258">
    <property type="component" value="Unassembled WGS sequence"/>
</dbReference>
<dbReference type="GO" id="GO:0016788">
    <property type="term" value="F:hydrolase activity, acting on ester bonds"/>
    <property type="evidence" value="ECO:0007669"/>
    <property type="project" value="InterPro"/>
</dbReference>
<evidence type="ECO:0000259" key="2">
    <source>
        <dbReference type="SMART" id="SM00912"/>
    </source>
</evidence>
<keyword evidence="6" id="KW-1185">Reference proteome</keyword>
<dbReference type="SMART" id="SM00912">
    <property type="entry name" value="Haemagg_act"/>
    <property type="match status" value="1"/>
</dbReference>
<feature type="domain" description="Filamentous haemagglutinin FhaB/tRNA nuclease CdiA-like TPS" evidence="2">
    <location>
        <begin position="71"/>
        <end position="191"/>
    </location>
</feature>
<evidence type="ECO:0000313" key="5">
    <source>
        <dbReference type="Proteomes" id="UP001177258"/>
    </source>
</evidence>
<dbReference type="Pfam" id="PF13332">
    <property type="entry name" value="Fil_haemagg_2"/>
    <property type="match status" value="4"/>
</dbReference>
<dbReference type="InterPro" id="IPR036725">
    <property type="entry name" value="ColE3_ribonuclease_sf"/>
</dbReference>
<reference evidence="3" key="2">
    <citation type="submission" date="2023-07" db="EMBL/GenBank/DDBJ databases">
        <authorList>
            <person name="Aydin F."/>
            <person name="Tarhane S."/>
            <person name="Saticioglu I.B."/>
            <person name="Karakaya E."/>
            <person name="Abay S."/>
            <person name="Guran O."/>
            <person name="Bozkurt E."/>
            <person name="Uzum N."/>
            <person name="Olgun K."/>
            <person name="Jablonski D."/>
        </authorList>
    </citation>
    <scope>NUCLEOTIDE SEQUENCE</scope>
    <source>
        <strain evidence="3">Faydin-H75</strain>
    </source>
</reference>
<dbReference type="InterPro" id="IPR025157">
    <property type="entry name" value="Hemagglutinin_rpt"/>
</dbReference>
<protein>
    <submittedName>
        <fullName evidence="4">Hemagglutinin repeat-containing protein</fullName>
    </submittedName>
</protein>
<dbReference type="InterPro" id="IPR011050">
    <property type="entry name" value="Pectin_lyase_fold/virulence"/>
</dbReference>
<dbReference type="GO" id="GO:0043022">
    <property type="term" value="F:ribosome binding"/>
    <property type="evidence" value="ECO:0007669"/>
    <property type="project" value="InterPro"/>
</dbReference>
<dbReference type="SUPFAM" id="SSF51126">
    <property type="entry name" value="Pectin lyase-like"/>
    <property type="match status" value="1"/>
</dbReference>
<gene>
    <name evidence="3" type="ORF">Q5I04_01975</name>
    <name evidence="4" type="ORF">Q5I06_01975</name>
</gene>
<dbReference type="EMBL" id="JAUPEV010000002">
    <property type="protein sequence ID" value="MDO7252687.1"/>
    <property type="molecule type" value="Genomic_DNA"/>
</dbReference>
<organism evidence="4 5">
    <name type="scientific">Helicobacter cappadocius</name>
    <dbReference type="NCBI Taxonomy" id="3063998"/>
    <lineage>
        <taxon>Bacteria</taxon>
        <taxon>Pseudomonadati</taxon>
        <taxon>Campylobacterota</taxon>
        <taxon>Epsilonproteobacteria</taxon>
        <taxon>Campylobacterales</taxon>
        <taxon>Helicobacteraceae</taxon>
        <taxon>Helicobacter</taxon>
    </lineage>
</organism>
<feature type="compositionally biased region" description="Low complexity" evidence="1">
    <location>
        <begin position="2026"/>
        <end position="2035"/>
    </location>
</feature>
<dbReference type="Gene3D" id="3.10.380.10">
    <property type="entry name" value="Colicin E3-like ribonuclease domain"/>
    <property type="match status" value="1"/>
</dbReference>
<feature type="compositionally biased region" description="Basic and acidic residues" evidence="1">
    <location>
        <begin position="2205"/>
        <end position="2224"/>
    </location>
</feature>
<dbReference type="EMBL" id="JAUYZK010000002">
    <property type="protein sequence ID" value="MDP2538554.1"/>
    <property type="molecule type" value="Genomic_DNA"/>
</dbReference>
<evidence type="ECO:0000313" key="4">
    <source>
        <dbReference type="EMBL" id="MDP2538554.1"/>
    </source>
</evidence>
<sequence length="2230" mass="245221">MLCFSLVFSPIFAEPIASVAPNDTPSKDSIPSAIAPSDVLNNPAPSSLNPILSIVPDTSDANYAPSIDKAPNNIEIINITSPNQFGISNNHYLDFNIKEVGAIINNSNNPITPSQLGGLITSNPNFGDKEASLILNQVTSSHPSNLLGHLEVAGKAAGVLIANPNGISCEGCSFSNATSVSLTTGFIPPSELSALTQLSRESLNSHLSTPSTLAQELTHNLHFRVTKGHINIDSLNSLNIPSLNILSKSLSASHTLYAKNLNIILGSNDISLDQKGALLLWQPLTDKNPDEQKTSKLALDVAYIGGVYANSIYLIASDEDSVIKNSGILATFPSSEEGDGGFYIDINGHLAVSSPEAKAISANANTSSSDVFSTDTNDNISNSSSLNPPNGIYASKSLNIKAKSLQNDSVIQTQKDSSFNLQESFINKGSIISWGNLELSSNSLDNAKAFIYANTLKSTTEYFNNTDSSFILAKSVFLNSKELNNIHSMIYSGDELSINTNNISNIAHVSLRKKLISQEHISQGEWNKAASNNGFNPFRFLKDGDKDFTRSIYQEILDTSNYSPSIIMSAKKLFIQADVLNNQNASIISPIAEISANTFNSDIIQAREITEDKGREARNYQDIWYEKECRGIDWLTLCIKQTNVRHEVTRLKVFDDYFKESSSYATLTLPSLEEDLAFYLKNSHVSFYSNSSNDTKDSSIPSDNSSASFSVSNSLEILDSSHSLEFLIFNPYDTLAVVDVSKNPSIALKDRIYTDAKVFISSDYFYNHFKNTSNVSVFLSYLKNSSMQSSYLSSFYNSKSFLNESLHLEKLDRMLASYEANHLAHKIEIFKENTQESSYSDFFNQKDKGIFASKLDITSASFYNNSYIYAENTKIDSKDKLINKGSIHSKDLLLSSEGRLYHSGEIVSKSTILSAQDIDLSSEIKSFNAYLSNSNSPKYSQETLLKVASITADNLNIQSFGDVSVSGADFKVKDKLSLEGGMVSINSRELEDSYQDSFKQTRHLAHQRNHFFASSISIKAKENLDIEGSDISAQDDLHLYSDGDIHLLASDDQDSLKKDFYSEKKGFLSLSTDHNSTKESSILQKDNVFKASNIQIQTKGSIISNGGDYEAKNELKILADKDYIQTALHNSYSRENSNISDKRVLGIDFSGDTLEDNAQSQSYIHSTLAGKNIFIQTGGDTTLTGVQLSSQEKTSILVGGSFTLLNPKNTDVQTTNSSHHSFAGLFSDKGDNYHQEISQNSSSITAGSLDIKAHKNIHILDSHISTSGDAMLFAQEGNINIINDYNSISSKSSSNSKDFNGLTFKFEEKLSAGVDFKYENKHSEDFQKQALGSLFDIGGNLVLKTGDEGDINIIASTLLADKNIFLDSKNVHIYSALDSSTSKEQNLEGHLNISLNVGNAYADVYFAGDKFYKSLENFNKLKKQYNHNKELYKQGKMSKNALDEFKYNLGFASLNIANASLAMTSSVSGAASAASTSYGTGFYTSVSSKISGTQKNKDEQNTFVVASSLKAGENIIIQAQDSISQIGSHSQVKGAIVYKAKNNIDILSSLSSHHFTKETKEISTSTSYGNNGFSFDTEIGGSREREVSSTSVISSLKSQNIALFTPKDIHINGGVLTSKNAVITADNLSVISSSDSKYSHMNSASASTGYGSSSINGGFSKTKGNTDKQWVQEQSGIFAQNQLKLNVAHHTYLEAAYLISGSDELFFNTDTFSYKDKENKDYISSKGISVSLQSDNQLFSHSSIQIGLSKEGSVTEGKTLATLGKGEIFIANPDGLIHTINRDISKSSAITQDKITAALNANVQIDNRLFSQKGRESIYEDIISLPNNLIKTTNGVLTLAFNPLISATEVLFNPDISLHEVFNQWKSNQSAAVAINNLDRKTFNDLSSGQDITDIIAAIKGENHDRVHIYYDETDGVNGFYDNKNKQIYLNAANNIATDTKTFVKTYTHENAHRFTHNDNIANNAGSYGNFSYHLSNFLGFSHINTKGIPTQNKDNTTTYTPISSKQWYENQISNTGFNHKSYPTLNNDFNLNNNNHKDNNPDKQNNPDNSDNNNHFKDILDYNNHQASLVEQEDRDNFLNPIWDIGNIVYDALAYSYYSIKGDREGKKDSLIDLTADGVSLFIPFIPAGITKATRGTYKATKNIAKNVQSQTKERKVNVYQPGAPNIDGKIFTKKKGNQGYVDQDGNIYQRDRQHKGWEVYNKRGEHKGEIDHNGNKTDDAIKGRRIKP</sequence>